<evidence type="ECO:0000313" key="2">
    <source>
        <dbReference type="Proteomes" id="UP001243846"/>
    </source>
</evidence>
<comment type="caution">
    <text evidence="1">The sequence shown here is derived from an EMBL/GenBank/DDBJ whole genome shotgun (WGS) entry which is preliminary data.</text>
</comment>
<reference evidence="2" key="1">
    <citation type="journal article" date="2019" name="Int. J. Syst. Evol. Microbiol.">
        <title>The Global Catalogue of Microorganisms (GCM) 10K type strain sequencing project: providing services to taxonomists for standard genome sequencing and annotation.</title>
        <authorList>
            <consortium name="The Broad Institute Genomics Platform"/>
            <consortium name="The Broad Institute Genome Sequencing Center for Infectious Disease"/>
            <person name="Wu L."/>
            <person name="Ma J."/>
        </authorList>
    </citation>
    <scope>NUCLEOTIDE SEQUENCE [LARGE SCALE GENOMIC DNA]</scope>
    <source>
        <strain evidence="2">CECT 8482</strain>
    </source>
</reference>
<evidence type="ECO:0000313" key="1">
    <source>
        <dbReference type="EMBL" id="MDN3712249.1"/>
    </source>
</evidence>
<proteinExistence type="predicted"/>
<dbReference type="EMBL" id="JAUFRC010000001">
    <property type="protein sequence ID" value="MDN3712249.1"/>
    <property type="molecule type" value="Genomic_DNA"/>
</dbReference>
<organism evidence="1 2">
    <name type="scientific">Paracoccus cavernae</name>
    <dbReference type="NCBI Taxonomy" id="1571207"/>
    <lineage>
        <taxon>Bacteria</taxon>
        <taxon>Pseudomonadati</taxon>
        <taxon>Pseudomonadota</taxon>
        <taxon>Alphaproteobacteria</taxon>
        <taxon>Rhodobacterales</taxon>
        <taxon>Paracoccaceae</taxon>
        <taxon>Paracoccus</taxon>
    </lineage>
</organism>
<keyword evidence="2" id="KW-1185">Reference proteome</keyword>
<accession>A0ABT8D627</accession>
<sequence>MRHFFITSFERLMNVMVVLTGLAILALAGKMAMDAKGIPSSCFTRRLSSWAASSC</sequence>
<gene>
    <name evidence="1" type="ORF">QWZ10_11465</name>
</gene>
<dbReference type="Proteomes" id="UP001243846">
    <property type="component" value="Unassembled WGS sequence"/>
</dbReference>
<protein>
    <submittedName>
        <fullName evidence="1">Uncharacterized protein</fullName>
    </submittedName>
</protein>
<name>A0ABT8D627_9RHOB</name>